<feature type="transmembrane region" description="Helical" evidence="1">
    <location>
        <begin position="75"/>
        <end position="95"/>
    </location>
</feature>
<proteinExistence type="predicted"/>
<dbReference type="AlphaFoldDB" id="A0A7S0UKS6"/>
<keyword evidence="1" id="KW-1133">Transmembrane helix</keyword>
<gene>
    <name evidence="2" type="ORF">PPAR00522_LOCUS1912</name>
</gene>
<feature type="transmembrane region" description="Helical" evidence="1">
    <location>
        <begin position="20"/>
        <end position="42"/>
    </location>
</feature>
<feature type="transmembrane region" description="Helical" evidence="1">
    <location>
        <begin position="145"/>
        <end position="165"/>
    </location>
</feature>
<keyword evidence="1" id="KW-0812">Transmembrane</keyword>
<name>A0A7S0UKS6_9CHLO</name>
<evidence type="ECO:0000313" key="2">
    <source>
        <dbReference type="EMBL" id="CAD8765525.1"/>
    </source>
</evidence>
<keyword evidence="1" id="KW-0472">Membrane</keyword>
<reference evidence="2" key="1">
    <citation type="submission" date="2021-01" db="EMBL/GenBank/DDBJ databases">
        <authorList>
            <person name="Corre E."/>
            <person name="Pelletier E."/>
            <person name="Niang G."/>
            <person name="Scheremetjew M."/>
            <person name="Finn R."/>
            <person name="Kale V."/>
            <person name="Holt S."/>
            <person name="Cochrane G."/>
            <person name="Meng A."/>
            <person name="Brown T."/>
            <person name="Cohen L."/>
        </authorList>
    </citation>
    <scope>NUCLEOTIDE SEQUENCE</scope>
    <source>
        <strain evidence="2">SAG 63-3</strain>
    </source>
</reference>
<accession>A0A7S0UKS6</accession>
<sequence length="177" mass="19860">MFLISIDVEVSVIPYAPQKVCLALSILAMISSFITLGGISGLQENCSSNNVLPSTLFSMINGLTSTNQCRDIFRWYWFITISEFLLATFTIFTCLSRRFYNFRYSLVGLFVIFCVLFIVQSDTFLNVSELEYYVQNTTAKHRARVMVGGSIMSAVSNLLLVLAIGTNSSHKTEMLLN</sequence>
<evidence type="ECO:0000256" key="1">
    <source>
        <dbReference type="SAM" id="Phobius"/>
    </source>
</evidence>
<organism evidence="2">
    <name type="scientific">Polytomella parva</name>
    <dbReference type="NCBI Taxonomy" id="51329"/>
    <lineage>
        <taxon>Eukaryota</taxon>
        <taxon>Viridiplantae</taxon>
        <taxon>Chlorophyta</taxon>
        <taxon>core chlorophytes</taxon>
        <taxon>Chlorophyceae</taxon>
        <taxon>CS clade</taxon>
        <taxon>Chlamydomonadales</taxon>
        <taxon>Chlamydomonadaceae</taxon>
        <taxon>Polytomella</taxon>
    </lineage>
</organism>
<dbReference type="EMBL" id="HBFM01003320">
    <property type="protein sequence ID" value="CAD8765525.1"/>
    <property type="molecule type" value="Transcribed_RNA"/>
</dbReference>
<feature type="transmembrane region" description="Helical" evidence="1">
    <location>
        <begin position="107"/>
        <end position="125"/>
    </location>
</feature>
<protein>
    <submittedName>
        <fullName evidence="2">Uncharacterized protein</fullName>
    </submittedName>
</protein>